<evidence type="ECO:0000256" key="1">
    <source>
        <dbReference type="ARBA" id="ARBA00004651"/>
    </source>
</evidence>
<evidence type="ECO:0008006" key="12">
    <source>
        <dbReference type="Google" id="ProtNLM"/>
    </source>
</evidence>
<comment type="similarity">
    <text evidence="2">Belongs to the auxin efflux carrier (TC 2.A.69) family.</text>
</comment>
<evidence type="ECO:0000256" key="4">
    <source>
        <dbReference type="ARBA" id="ARBA00022475"/>
    </source>
</evidence>
<evidence type="ECO:0000256" key="5">
    <source>
        <dbReference type="ARBA" id="ARBA00022692"/>
    </source>
</evidence>
<feature type="transmembrane region" description="Helical" evidence="9">
    <location>
        <begin position="371"/>
        <end position="391"/>
    </location>
</feature>
<dbReference type="VEuPathDB" id="TrichDB:TVAGG3_0980200"/>
<dbReference type="PANTHER" id="PTHR36838:SF3">
    <property type="entry name" value="TRANSPORTER AUXIN EFFLUX CARRIER EC FAMILY"/>
    <property type="match status" value="1"/>
</dbReference>
<evidence type="ECO:0000256" key="6">
    <source>
        <dbReference type="ARBA" id="ARBA00022989"/>
    </source>
</evidence>
<keyword evidence="4" id="KW-1003">Cell membrane</keyword>
<reference evidence="10" key="2">
    <citation type="journal article" date="2007" name="Science">
        <title>Draft genome sequence of the sexually transmitted pathogen Trichomonas vaginalis.</title>
        <authorList>
            <person name="Carlton J.M."/>
            <person name="Hirt R.P."/>
            <person name="Silva J.C."/>
            <person name="Delcher A.L."/>
            <person name="Schatz M."/>
            <person name="Zhao Q."/>
            <person name="Wortman J.R."/>
            <person name="Bidwell S.L."/>
            <person name="Alsmark U.C.M."/>
            <person name="Besteiro S."/>
            <person name="Sicheritz-Ponten T."/>
            <person name="Noel C.J."/>
            <person name="Dacks J.B."/>
            <person name="Foster P.G."/>
            <person name="Simillion C."/>
            <person name="Van de Peer Y."/>
            <person name="Miranda-Saavedra D."/>
            <person name="Barton G.J."/>
            <person name="Westrop G.D."/>
            <person name="Mueller S."/>
            <person name="Dessi D."/>
            <person name="Fiori P.L."/>
            <person name="Ren Q."/>
            <person name="Paulsen I."/>
            <person name="Zhang H."/>
            <person name="Bastida-Corcuera F.D."/>
            <person name="Simoes-Barbosa A."/>
            <person name="Brown M.T."/>
            <person name="Hayes R.D."/>
            <person name="Mukherjee M."/>
            <person name="Okumura C.Y."/>
            <person name="Schneider R."/>
            <person name="Smith A.J."/>
            <person name="Vanacova S."/>
            <person name="Villalvazo M."/>
            <person name="Haas B.J."/>
            <person name="Pertea M."/>
            <person name="Feldblyum T.V."/>
            <person name="Utterback T.R."/>
            <person name="Shu C.L."/>
            <person name="Osoegawa K."/>
            <person name="de Jong P.J."/>
            <person name="Hrdy I."/>
            <person name="Horvathova L."/>
            <person name="Zubacova Z."/>
            <person name="Dolezal P."/>
            <person name="Malik S.B."/>
            <person name="Logsdon J.M. Jr."/>
            <person name="Henze K."/>
            <person name="Gupta A."/>
            <person name="Wang C.C."/>
            <person name="Dunne R.L."/>
            <person name="Upcroft J.A."/>
            <person name="Upcroft P."/>
            <person name="White O."/>
            <person name="Salzberg S.L."/>
            <person name="Tang P."/>
            <person name="Chiu C.-H."/>
            <person name="Lee Y.-S."/>
            <person name="Embley T.M."/>
            <person name="Coombs G.H."/>
            <person name="Mottram J.C."/>
            <person name="Tachezy J."/>
            <person name="Fraser-Liggett C.M."/>
            <person name="Johnson P.J."/>
        </authorList>
    </citation>
    <scope>NUCLEOTIDE SEQUENCE [LARGE SCALE GENOMIC DNA]</scope>
    <source>
        <strain evidence="10">G3</strain>
    </source>
</reference>
<dbReference type="PANTHER" id="PTHR36838">
    <property type="entry name" value="AUXIN EFFLUX CARRIER FAMILY PROTEIN"/>
    <property type="match status" value="1"/>
</dbReference>
<dbReference type="VEuPathDB" id="TrichDB:TVAG_266000"/>
<feature type="transmembrane region" description="Helical" evidence="9">
    <location>
        <begin position="69"/>
        <end position="89"/>
    </location>
</feature>
<dbReference type="SMR" id="A2F2J7"/>
<name>A2F2J7_TRIV3</name>
<accession>A2F2J7</accession>
<dbReference type="InterPro" id="IPR004776">
    <property type="entry name" value="Mem_transp_PIN-like"/>
</dbReference>
<feature type="transmembrane region" description="Helical" evidence="9">
    <location>
        <begin position="132"/>
        <end position="153"/>
    </location>
</feature>
<reference evidence="10" key="1">
    <citation type="submission" date="2006-10" db="EMBL/GenBank/DDBJ databases">
        <authorList>
            <person name="Amadeo P."/>
            <person name="Zhao Q."/>
            <person name="Wortman J."/>
            <person name="Fraser-Liggett C."/>
            <person name="Carlton J."/>
        </authorList>
    </citation>
    <scope>NUCLEOTIDE SEQUENCE</scope>
    <source>
        <strain evidence="10">G3</strain>
    </source>
</reference>
<comment type="subcellular location">
    <subcellularLocation>
        <location evidence="1">Cell membrane</location>
        <topology evidence="1">Multi-pass membrane protein</topology>
    </subcellularLocation>
</comment>
<keyword evidence="5 9" id="KW-0812">Transmembrane</keyword>
<feature type="transmembrane region" description="Helical" evidence="9">
    <location>
        <begin position="6"/>
        <end position="26"/>
    </location>
</feature>
<keyword evidence="11" id="KW-1185">Reference proteome</keyword>
<dbReference type="KEGG" id="tva:4758720"/>
<evidence type="ECO:0000313" key="11">
    <source>
        <dbReference type="Proteomes" id="UP000001542"/>
    </source>
</evidence>
<dbReference type="AlphaFoldDB" id="A2F2J7"/>
<sequence length="396" mass="45089">MGLNFGDLYQTLLGIWTCSLAGFIFVKAKMFDPNDMKFVQYVVDACFLPAYYFYMIANTKLNWTNWKELVPVVVVQFFIHFAVFIYSIFGKNISFAEKYFKSITSYGFSQWDVFAYHILDEIGATKYQYVSIMYGFLDEFIFFPILKILTFYVRPGSMDLKLSKDQEDDQEQEVDDIEDLEDNTDVKIEVEGSTSSNSSEQVHEENDDHNEEVDESGNPTGDLKIKSMESNDSSDEEKPLSFGWTVLWAFCNSRTVLIVVGLIYSATVKGTMPDYINELAKSLRAPTFPAILFILGVQVANTKLNVWTPGILLSIFERYIFCPLIMAGLCRGLNIDSLVAKGMVMMSISPPNNRSHLAMGDSEAMEKPKAIYAWTMLLWLPMSFIWGAIIIKTNLV</sequence>
<dbReference type="GO" id="GO:0055085">
    <property type="term" value="P:transmembrane transport"/>
    <property type="evidence" value="ECO:0007669"/>
    <property type="project" value="InterPro"/>
</dbReference>
<feature type="transmembrane region" description="Helical" evidence="9">
    <location>
        <begin position="242"/>
        <end position="263"/>
    </location>
</feature>
<keyword evidence="6 9" id="KW-1133">Transmembrane helix</keyword>
<evidence type="ECO:0000256" key="8">
    <source>
        <dbReference type="SAM" id="MobiDB-lite"/>
    </source>
</evidence>
<feature type="region of interest" description="Disordered" evidence="8">
    <location>
        <begin position="190"/>
        <end position="237"/>
    </location>
</feature>
<organism evidence="10 11">
    <name type="scientific">Trichomonas vaginalis (strain ATCC PRA-98 / G3)</name>
    <dbReference type="NCBI Taxonomy" id="412133"/>
    <lineage>
        <taxon>Eukaryota</taxon>
        <taxon>Metamonada</taxon>
        <taxon>Parabasalia</taxon>
        <taxon>Trichomonadida</taxon>
        <taxon>Trichomonadidae</taxon>
        <taxon>Trichomonas</taxon>
    </lineage>
</organism>
<dbReference type="Proteomes" id="UP000001542">
    <property type="component" value="Unassembled WGS sequence"/>
</dbReference>
<evidence type="ECO:0000256" key="2">
    <source>
        <dbReference type="ARBA" id="ARBA00010145"/>
    </source>
</evidence>
<evidence type="ECO:0000313" key="10">
    <source>
        <dbReference type="EMBL" id="EAY00897.1"/>
    </source>
</evidence>
<dbReference type="GO" id="GO:0005886">
    <property type="term" value="C:plasma membrane"/>
    <property type="evidence" value="ECO:0007669"/>
    <property type="project" value="UniProtKB-SubCell"/>
</dbReference>
<evidence type="ECO:0000256" key="3">
    <source>
        <dbReference type="ARBA" id="ARBA00022448"/>
    </source>
</evidence>
<keyword evidence="3" id="KW-0813">Transport</keyword>
<protein>
    <recommendedName>
        <fullName evidence="12">Auxin Efflux Carrier family protein</fullName>
    </recommendedName>
</protein>
<dbReference type="Gene3D" id="1.20.1530.20">
    <property type="match status" value="1"/>
</dbReference>
<keyword evidence="7 9" id="KW-0472">Membrane</keyword>
<gene>
    <name evidence="10" type="ORF">TVAG_266000</name>
</gene>
<proteinExistence type="inferred from homology"/>
<dbReference type="RefSeq" id="XP_001313826.1">
    <property type="nucleotide sequence ID" value="XM_001313825.1"/>
</dbReference>
<dbReference type="Pfam" id="PF03547">
    <property type="entry name" value="Mem_trans"/>
    <property type="match status" value="1"/>
</dbReference>
<dbReference type="EMBL" id="DS113586">
    <property type="protein sequence ID" value="EAY00897.1"/>
    <property type="molecule type" value="Genomic_DNA"/>
</dbReference>
<evidence type="ECO:0000256" key="7">
    <source>
        <dbReference type="ARBA" id="ARBA00023136"/>
    </source>
</evidence>
<dbReference type="InParanoid" id="A2F2J7"/>
<evidence type="ECO:0000256" key="9">
    <source>
        <dbReference type="SAM" id="Phobius"/>
    </source>
</evidence>
<dbReference type="InterPro" id="IPR038770">
    <property type="entry name" value="Na+/solute_symporter_sf"/>
</dbReference>
<feature type="transmembrane region" description="Helical" evidence="9">
    <location>
        <begin position="38"/>
        <end position="57"/>
    </location>
</feature>